<dbReference type="Gene3D" id="2.120.10.80">
    <property type="entry name" value="Kelch-type beta propeller"/>
    <property type="match status" value="2"/>
</dbReference>
<gene>
    <name evidence="4" type="primary">MKLN1</name>
    <name evidence="4" type="ORF">SNEC2469_LOCUS18639</name>
</gene>
<dbReference type="Pfam" id="PF24681">
    <property type="entry name" value="Kelch_KLHDC2_KLHL20_DRC7"/>
    <property type="match status" value="2"/>
</dbReference>
<feature type="compositionally biased region" description="Low complexity" evidence="3">
    <location>
        <begin position="852"/>
        <end position="873"/>
    </location>
</feature>
<keyword evidence="1" id="KW-0880">Kelch repeat</keyword>
<protein>
    <submittedName>
        <fullName evidence="4">MKLN1 protein</fullName>
    </submittedName>
</protein>
<evidence type="ECO:0000256" key="2">
    <source>
        <dbReference type="ARBA" id="ARBA00022737"/>
    </source>
</evidence>
<feature type="region of interest" description="Disordered" evidence="3">
    <location>
        <begin position="791"/>
        <end position="1001"/>
    </location>
</feature>
<dbReference type="AlphaFoldDB" id="A0A812VX78"/>
<dbReference type="InterPro" id="IPR015915">
    <property type="entry name" value="Kelch-typ_b-propeller"/>
</dbReference>
<dbReference type="OrthoDB" id="10251809at2759"/>
<evidence type="ECO:0000313" key="4">
    <source>
        <dbReference type="EMBL" id="CAE7657919.1"/>
    </source>
</evidence>
<dbReference type="InterPro" id="IPR011043">
    <property type="entry name" value="Gal_Oxase/kelch_b-propeller"/>
</dbReference>
<feature type="compositionally biased region" description="Low complexity" evidence="3">
    <location>
        <begin position="893"/>
        <end position="914"/>
    </location>
</feature>
<feature type="region of interest" description="Disordered" evidence="3">
    <location>
        <begin position="693"/>
        <end position="727"/>
    </location>
</feature>
<accession>A0A812VX78</accession>
<feature type="compositionally biased region" description="Low complexity" evidence="3">
    <location>
        <begin position="791"/>
        <end position="817"/>
    </location>
</feature>
<keyword evidence="5" id="KW-1185">Reference proteome</keyword>
<reference evidence="4" key="1">
    <citation type="submission" date="2021-02" db="EMBL/GenBank/DDBJ databases">
        <authorList>
            <person name="Dougan E. K."/>
            <person name="Rhodes N."/>
            <person name="Thang M."/>
            <person name="Chan C."/>
        </authorList>
    </citation>
    <scope>NUCLEOTIDE SEQUENCE</scope>
</reference>
<sequence length="1001" mass="107271">MSDASGLPRPAARAEHVGAWDQQEQVLLIHAGSNLEGDLWSFDAASATWTRTMNGGSPAARALHAADWDSTNGALWVHGGYNSQTATWFRDVWKLQSGTWSLEYNDVIAPCGRQAHVAVWISSTSSLWVHGGWTGTKRCSDLWSYNTHARSWQKLEPLAPGGAPPARSHHVAAWDGAGQTLWMHGGYNDALLGDFWKLTLDASTLSWAPVSAGGGPTARSGHAGVWDATGRMFWLHGGNDGVLQRDLWRYDSIGDTWSLIAPHAGPSGRWSHVAAWDGTNQVIYIHGGYNGSVCGDLWSFSVTTTSTTHTSSLTSTSSSQTSTSSSISRTSSSTSSRSNTATTSRTGTTSTSMSSTSSSTTSSSSSGSSSSQSSSTTRSTTSTLTFSTSHTTTSSSTSSSSTSNTHSTATATFSTSTTATTTSTTEFCIPIPWPDWLLAALIGVILLVLGAVCSFSSLEAIQPFVSYTDRPREPQLLQKRRARRTQDAPVFARLGPCRSPRAPLVILVHFQGASPVSPRMWLVPESAAFLSQVSTITRQHGHEPQPSPMLPDLPPCGSPRQSSECVPARSQVVPQDSIARVLSPRLPPTFAPMPPLQQAGTIRAPSTPPVTAWAPRSQPRVELVPHPPPGWPWTACAVYILRRETEGRPSMPSSEPALLLPLRHACTYMQTHCGWEKSHLPDLPGPLEARQAIPGQPSPLPPSFTRLEPPAQRSPSTARTRTPRIGPIGPICVRLKVVPGSVPRKELVPRSRMVHVEQLPCRPVLRDPISLSPRTRFLGLWVPDLAAQPKRLPAQAQRPAPPAASLSPGPGTLEPLKPIAPSPAPLSIQPPCPPPSGDPRLSSCDSPDGRRSTPSPLTSPSLHSHPHRPNLSPQTSPSLHSHPHRPNPSPQTSPNLHSHPHRSSPSPQTSPSLHSHSHRPNPSPETSPNLHSHPHRSSPSPQTSPSLHSHSHRPNPSPPHDSSSGQDVSPDCSRHNSTPAWTFGPPPKQRDGGPPRGSPKR</sequence>
<feature type="compositionally biased region" description="Pro residues" evidence="3">
    <location>
        <begin position="818"/>
        <end position="837"/>
    </location>
</feature>
<evidence type="ECO:0000256" key="3">
    <source>
        <dbReference type="SAM" id="MobiDB-lite"/>
    </source>
</evidence>
<dbReference type="EMBL" id="CAJNJA010031509">
    <property type="protein sequence ID" value="CAE7657919.1"/>
    <property type="molecule type" value="Genomic_DNA"/>
</dbReference>
<dbReference type="PANTHER" id="PTHR46093">
    <property type="entry name" value="ACYL-COA-BINDING DOMAIN-CONTAINING PROTEIN 5"/>
    <property type="match status" value="1"/>
</dbReference>
<proteinExistence type="predicted"/>
<dbReference type="SUPFAM" id="SSF50965">
    <property type="entry name" value="Galactose oxidase, central domain"/>
    <property type="match status" value="1"/>
</dbReference>
<keyword evidence="2" id="KW-0677">Repeat</keyword>
<organism evidence="4 5">
    <name type="scientific">Symbiodinium necroappetens</name>
    <dbReference type="NCBI Taxonomy" id="1628268"/>
    <lineage>
        <taxon>Eukaryota</taxon>
        <taxon>Sar</taxon>
        <taxon>Alveolata</taxon>
        <taxon>Dinophyceae</taxon>
        <taxon>Suessiales</taxon>
        <taxon>Symbiodiniaceae</taxon>
        <taxon>Symbiodinium</taxon>
    </lineage>
</organism>
<dbReference type="PANTHER" id="PTHR46093:SF18">
    <property type="entry name" value="FIBRONECTIN TYPE-III DOMAIN-CONTAINING PROTEIN"/>
    <property type="match status" value="1"/>
</dbReference>
<comment type="caution">
    <text evidence="4">The sequence shown here is derived from an EMBL/GenBank/DDBJ whole genome shotgun (WGS) entry which is preliminary data.</text>
</comment>
<dbReference type="Proteomes" id="UP000601435">
    <property type="component" value="Unassembled WGS sequence"/>
</dbReference>
<feature type="region of interest" description="Disordered" evidence="3">
    <location>
        <begin position="309"/>
        <end position="416"/>
    </location>
</feature>
<evidence type="ECO:0000256" key="1">
    <source>
        <dbReference type="ARBA" id="ARBA00022441"/>
    </source>
</evidence>
<evidence type="ECO:0000313" key="5">
    <source>
        <dbReference type="Proteomes" id="UP000601435"/>
    </source>
</evidence>
<feature type="compositionally biased region" description="Low complexity" evidence="3">
    <location>
        <begin position="713"/>
        <end position="724"/>
    </location>
</feature>
<feature type="compositionally biased region" description="Low complexity" evidence="3">
    <location>
        <begin position="927"/>
        <end position="948"/>
    </location>
</feature>
<name>A0A812VX78_9DINO</name>